<feature type="coiled-coil region" evidence="9">
    <location>
        <begin position="562"/>
        <end position="596"/>
    </location>
</feature>
<dbReference type="InterPro" id="IPR004358">
    <property type="entry name" value="Sig_transdc_His_kin-like_C"/>
</dbReference>
<evidence type="ECO:0000256" key="5">
    <source>
        <dbReference type="ARBA" id="ARBA00022741"/>
    </source>
</evidence>
<keyword evidence="9" id="KW-0175">Coiled coil</keyword>
<dbReference type="GO" id="GO:0005524">
    <property type="term" value="F:ATP binding"/>
    <property type="evidence" value="ECO:0007669"/>
    <property type="project" value="UniProtKB-KW"/>
</dbReference>
<dbReference type="Gene3D" id="3.30.565.10">
    <property type="entry name" value="Histidine kinase-like ATPase, C-terminal domain"/>
    <property type="match status" value="2"/>
</dbReference>
<dbReference type="EMBL" id="JBHTKZ010000006">
    <property type="protein sequence ID" value="MFD1180755.1"/>
    <property type="molecule type" value="Genomic_DNA"/>
</dbReference>
<dbReference type="RefSeq" id="WP_270405842.1">
    <property type="nucleotide sequence ID" value="NZ_JAQDEO010000002.1"/>
</dbReference>
<evidence type="ECO:0000256" key="3">
    <source>
        <dbReference type="ARBA" id="ARBA00022553"/>
    </source>
</evidence>
<dbReference type="InterPro" id="IPR003594">
    <property type="entry name" value="HATPase_dom"/>
</dbReference>
<dbReference type="PANTHER" id="PTHR43065:SF10">
    <property type="entry name" value="PEROXIDE STRESS-ACTIVATED HISTIDINE KINASE MAK3"/>
    <property type="match status" value="1"/>
</dbReference>
<dbReference type="EC" id="2.7.13.3" evidence="2"/>
<dbReference type="Pfam" id="PF13589">
    <property type="entry name" value="HATPase_c_3"/>
    <property type="match status" value="1"/>
</dbReference>
<evidence type="ECO:0000256" key="1">
    <source>
        <dbReference type="ARBA" id="ARBA00000085"/>
    </source>
</evidence>
<keyword evidence="12" id="KW-1185">Reference proteome</keyword>
<evidence type="ECO:0000256" key="6">
    <source>
        <dbReference type="ARBA" id="ARBA00022777"/>
    </source>
</evidence>
<keyword evidence="7 11" id="KW-0067">ATP-binding</keyword>
<dbReference type="SUPFAM" id="SSF55874">
    <property type="entry name" value="ATPase domain of HSP90 chaperone/DNA topoisomerase II/histidine kinase"/>
    <property type="match status" value="2"/>
</dbReference>
<dbReference type="PRINTS" id="PR00344">
    <property type="entry name" value="BCTRLSENSOR"/>
</dbReference>
<evidence type="ECO:0000256" key="7">
    <source>
        <dbReference type="ARBA" id="ARBA00022840"/>
    </source>
</evidence>
<feature type="domain" description="Histidine kinase" evidence="10">
    <location>
        <begin position="620"/>
        <end position="816"/>
    </location>
</feature>
<gene>
    <name evidence="11" type="ORF">ACFQ2Z_05250</name>
</gene>
<proteinExistence type="predicted"/>
<protein>
    <recommendedName>
        <fullName evidence="2">histidine kinase</fullName>
        <ecNumber evidence="2">2.7.13.3</ecNumber>
    </recommendedName>
</protein>
<evidence type="ECO:0000256" key="2">
    <source>
        <dbReference type="ARBA" id="ARBA00012438"/>
    </source>
</evidence>
<feature type="coiled-coil region" evidence="9">
    <location>
        <begin position="489"/>
        <end position="538"/>
    </location>
</feature>
<comment type="catalytic activity">
    <reaction evidence="1">
        <text>ATP + protein L-histidine = ADP + protein N-phospho-L-histidine.</text>
        <dbReference type="EC" id="2.7.13.3"/>
    </reaction>
</comment>
<dbReference type="Proteomes" id="UP001597211">
    <property type="component" value="Unassembled WGS sequence"/>
</dbReference>
<name>A0ABW3S9V8_9BACL</name>
<dbReference type="SMART" id="SM00387">
    <property type="entry name" value="HATPase_c"/>
    <property type="match status" value="1"/>
</dbReference>
<keyword evidence="8" id="KW-0902">Two-component regulatory system</keyword>
<sequence length="824" mass="95887">MEKKLINFKVNARHIGQLGRELVTDYSTALVEIVKNSYDADAEGVKVIFENVSSSKSKLIIVDNGSGMTRTDVENKWTVIGTNNKLRAVRSPGGRKYAGKKGIGRFAVERLAERIAIYSFPENEPPFKFTLNWNKYEQIDVTGFMQRVKLLKFNPGDVESAKYLASQVEYLLNSESVSQQHKNEIQYEIFQQIFFDYMFFLNNKKIDEAASKLIPILELYQDEEVRIQDVYHELSSLTDEEKLNFNYIEELIIQIESKKEKRSGIVMVLEGLRDIWRERDIKKIQKELRVLVAPNFLNENPFKPILSCNEYNIQEEYIVNDILSLHFAKVDATLLKNGSEINLAYKENQGNIDRAVTIHCDEPLKCGDVKLELFYFLRDSKYLSNNELNVSHAREILDQYCGIKIYRDGFHVKPYGDIGNDWLFLDQSKVKDTHSYLVSNNQVIGIVELSEDKNPLLIDSTDREGIIENEAFEDLRKFILRCTDFISEIRREELLAKENKKKLAQIEEVQRIEDEKKKIEEEQRAKAHEERMKIINEQMNNALFLNDTDMKGTFENITRELKEVTNQQVLFYKERLEEERRKNEANDKEKKELYEEELDIKDRELSLYRNLATLGMLTGAFGHETSDIINRLNANINFTKMKFPKDLLESNTKISQAFSTMDDDLQRISGYSKLIVNFVQKKNRENFDYLNFREVIMGVVETYSTTLSAQKIDVVRDLEEVISDFKMYKIDLESIVINMLTNSFEALKRTAEKKIFISCREEEDHIKVIFQDNGSGIPQELNPNIFSPFFTTKDNGVGLGLSIVRDIVVKYNGSIESYNLYLCQ</sequence>
<reference evidence="12" key="1">
    <citation type="journal article" date="2019" name="Int. J. Syst. Evol. Microbiol.">
        <title>The Global Catalogue of Microorganisms (GCM) 10K type strain sequencing project: providing services to taxonomists for standard genome sequencing and annotation.</title>
        <authorList>
            <consortium name="The Broad Institute Genomics Platform"/>
            <consortium name="The Broad Institute Genome Sequencing Center for Infectious Disease"/>
            <person name="Wu L."/>
            <person name="Ma J."/>
        </authorList>
    </citation>
    <scope>NUCLEOTIDE SEQUENCE [LARGE SCALE GENOMIC DNA]</scope>
    <source>
        <strain evidence="12">CCUG 48216</strain>
    </source>
</reference>
<dbReference type="CDD" id="cd00075">
    <property type="entry name" value="HATPase"/>
    <property type="match status" value="1"/>
</dbReference>
<dbReference type="PANTHER" id="PTHR43065">
    <property type="entry name" value="SENSOR HISTIDINE KINASE"/>
    <property type="match status" value="1"/>
</dbReference>
<evidence type="ECO:0000256" key="9">
    <source>
        <dbReference type="SAM" id="Coils"/>
    </source>
</evidence>
<evidence type="ECO:0000259" key="10">
    <source>
        <dbReference type="PROSITE" id="PS50109"/>
    </source>
</evidence>
<dbReference type="PROSITE" id="PS50109">
    <property type="entry name" value="HIS_KIN"/>
    <property type="match status" value="1"/>
</dbReference>
<keyword evidence="5" id="KW-0547">Nucleotide-binding</keyword>
<comment type="caution">
    <text evidence="11">The sequence shown here is derived from an EMBL/GenBank/DDBJ whole genome shotgun (WGS) entry which is preliminary data.</text>
</comment>
<evidence type="ECO:0000256" key="4">
    <source>
        <dbReference type="ARBA" id="ARBA00022679"/>
    </source>
</evidence>
<evidence type="ECO:0000256" key="8">
    <source>
        <dbReference type="ARBA" id="ARBA00023012"/>
    </source>
</evidence>
<dbReference type="InterPro" id="IPR036890">
    <property type="entry name" value="HATPase_C_sf"/>
</dbReference>
<accession>A0ABW3S9V8</accession>
<evidence type="ECO:0000313" key="12">
    <source>
        <dbReference type="Proteomes" id="UP001597211"/>
    </source>
</evidence>
<keyword evidence="6" id="KW-0418">Kinase</keyword>
<organism evidence="11 12">
    <name type="scientific">Paenibacillus timonensis</name>
    <dbReference type="NCBI Taxonomy" id="225915"/>
    <lineage>
        <taxon>Bacteria</taxon>
        <taxon>Bacillati</taxon>
        <taxon>Bacillota</taxon>
        <taxon>Bacilli</taxon>
        <taxon>Bacillales</taxon>
        <taxon>Paenibacillaceae</taxon>
        <taxon>Paenibacillus</taxon>
    </lineage>
</organism>
<keyword evidence="3" id="KW-0597">Phosphoprotein</keyword>
<keyword evidence="4" id="KW-0808">Transferase</keyword>
<dbReference type="Pfam" id="PF02518">
    <property type="entry name" value="HATPase_c"/>
    <property type="match status" value="1"/>
</dbReference>
<evidence type="ECO:0000313" key="11">
    <source>
        <dbReference type="EMBL" id="MFD1180755.1"/>
    </source>
</evidence>
<dbReference type="InterPro" id="IPR005467">
    <property type="entry name" value="His_kinase_dom"/>
</dbReference>